<dbReference type="EMBL" id="FXWH01000001">
    <property type="protein sequence ID" value="SMQ59012.1"/>
    <property type="molecule type" value="Genomic_DNA"/>
</dbReference>
<dbReference type="Pfam" id="PF01464">
    <property type="entry name" value="SLT"/>
    <property type="match status" value="1"/>
</dbReference>
<sequence>MRPFSFGAFTFYVVAMGSLGIAATGTSAPVAAQSSDYEQWKQTQQQQKKEFYQAYLSNYKAFKQRLEQHWGEQAELPSQEKFVDYSENLDEKVVIDYELGEIRIEMLVDAESEPDEDAVQRTLSRLETQSVGDTLAQAELTSGMRIVNDRKVLSTFAPEVSVADLAATAVAEEEALVVPPKNLSEPAATDVEQPKSAVEKRIKRYRIKISGDDIYQRRAQAYASSIGAYASEYDVTPELVFAITQTESSFNPLAQSPIPAFGLMQIVPSSAGLDVNRLVFDIPGMPSESTLFDADQNIRMGTAYIHLLQSRYLKQITDPQSRLYCVIAAYNTGAGNVASVFHPQGRKQVAGAVSVINSLSADEVYQRLVNELPYQETRHYLQKVTSVLPNYQASAQ</sequence>
<dbReference type="InterPro" id="IPR024570">
    <property type="entry name" value="Murein_transglycosylaseC_N"/>
</dbReference>
<accession>A0A1Y6EEH1</accession>
<dbReference type="InterPro" id="IPR008258">
    <property type="entry name" value="Transglycosylase_SLT_dom_1"/>
</dbReference>
<dbReference type="InterPro" id="IPR000189">
    <property type="entry name" value="Transglyc_AS"/>
</dbReference>
<dbReference type="GO" id="GO:0016020">
    <property type="term" value="C:membrane"/>
    <property type="evidence" value="ECO:0007669"/>
    <property type="project" value="InterPro"/>
</dbReference>
<dbReference type="PROSITE" id="PS00922">
    <property type="entry name" value="TRANSGLYCOSYLASE"/>
    <property type="match status" value="1"/>
</dbReference>
<dbReference type="CDD" id="cd16893">
    <property type="entry name" value="LT_MltC_MltE"/>
    <property type="match status" value="1"/>
</dbReference>
<proteinExistence type="inferred from homology"/>
<dbReference type="GO" id="GO:0000270">
    <property type="term" value="P:peptidoglycan metabolic process"/>
    <property type="evidence" value="ECO:0007669"/>
    <property type="project" value="InterPro"/>
</dbReference>
<feature type="domain" description="Murein transglycosylase-C N-terminal" evidence="3">
    <location>
        <begin position="59"/>
        <end position="112"/>
    </location>
</feature>
<evidence type="ECO:0000313" key="5">
    <source>
        <dbReference type="Proteomes" id="UP000194450"/>
    </source>
</evidence>
<dbReference type="GO" id="GO:0008933">
    <property type="term" value="F:peptidoglycan lytic transglycosylase activity"/>
    <property type="evidence" value="ECO:0007669"/>
    <property type="project" value="InterPro"/>
</dbReference>
<keyword evidence="5" id="KW-1185">Reference proteome</keyword>
<dbReference type="OrthoDB" id="5620293at2"/>
<comment type="similarity">
    <text evidence="1">Belongs to the transglycosylase Slt family.</text>
</comment>
<evidence type="ECO:0000259" key="3">
    <source>
        <dbReference type="Pfam" id="PF11873"/>
    </source>
</evidence>
<organism evidence="4 5">
    <name type="scientific">Pseudidiomarina planktonica</name>
    <dbReference type="NCBI Taxonomy" id="1323738"/>
    <lineage>
        <taxon>Bacteria</taxon>
        <taxon>Pseudomonadati</taxon>
        <taxon>Pseudomonadota</taxon>
        <taxon>Gammaproteobacteria</taxon>
        <taxon>Alteromonadales</taxon>
        <taxon>Idiomarinaceae</taxon>
        <taxon>Pseudidiomarina</taxon>
    </lineage>
</organism>
<evidence type="ECO:0000313" key="4">
    <source>
        <dbReference type="EMBL" id="SMQ59012.1"/>
    </source>
</evidence>
<dbReference type="PANTHER" id="PTHR37423">
    <property type="entry name" value="SOLUBLE LYTIC MUREIN TRANSGLYCOSYLASE-RELATED"/>
    <property type="match status" value="1"/>
</dbReference>
<dbReference type="RefSeq" id="WP_086433401.1">
    <property type="nucleotide sequence ID" value="NZ_FXWH01000001.1"/>
</dbReference>
<dbReference type="Gene3D" id="1.10.530.10">
    <property type="match status" value="1"/>
</dbReference>
<dbReference type="Pfam" id="PF11873">
    <property type="entry name" value="Mltc_N"/>
    <property type="match status" value="1"/>
</dbReference>
<dbReference type="PANTHER" id="PTHR37423:SF2">
    <property type="entry name" value="MEMBRANE-BOUND LYTIC MUREIN TRANSGLYCOSYLASE C"/>
    <property type="match status" value="1"/>
</dbReference>
<dbReference type="AlphaFoldDB" id="A0A1Y6EEH1"/>
<evidence type="ECO:0000259" key="2">
    <source>
        <dbReference type="Pfam" id="PF01464"/>
    </source>
</evidence>
<protein>
    <submittedName>
        <fullName evidence="4">Membrane-bound lytic murein transglycosylase C</fullName>
    </submittedName>
</protein>
<gene>
    <name evidence="4" type="ORF">SAMN06297229_0203</name>
</gene>
<evidence type="ECO:0000256" key="1">
    <source>
        <dbReference type="ARBA" id="ARBA00007734"/>
    </source>
</evidence>
<reference evidence="5" key="1">
    <citation type="submission" date="2017-04" db="EMBL/GenBank/DDBJ databases">
        <authorList>
            <person name="Varghese N."/>
            <person name="Submissions S."/>
        </authorList>
    </citation>
    <scope>NUCLEOTIDE SEQUENCE [LARGE SCALE GENOMIC DNA]</scope>
</reference>
<dbReference type="Proteomes" id="UP000194450">
    <property type="component" value="Unassembled WGS sequence"/>
</dbReference>
<feature type="domain" description="Transglycosylase SLT" evidence="2">
    <location>
        <begin position="226"/>
        <end position="346"/>
    </location>
</feature>
<dbReference type="InterPro" id="IPR023346">
    <property type="entry name" value="Lysozyme-like_dom_sf"/>
</dbReference>
<dbReference type="SUPFAM" id="SSF53955">
    <property type="entry name" value="Lysozyme-like"/>
    <property type="match status" value="1"/>
</dbReference>
<name>A0A1Y6EEH1_9GAMM</name>